<dbReference type="eggNOG" id="ENOG502Z8A2">
    <property type="taxonomic scope" value="Bacteria"/>
</dbReference>
<evidence type="ECO:0000259" key="2">
    <source>
        <dbReference type="Pfam" id="PF24223"/>
    </source>
</evidence>
<dbReference type="KEGG" id="palk:PSAKL28_26420"/>
<gene>
    <name evidence="3" type="ORF">PSAKL28_26420</name>
</gene>
<accession>A0A077FF60</accession>
<dbReference type="Gene3D" id="2.60.40.1090">
    <property type="entry name" value="Fimbrial-type adhesion domain"/>
    <property type="match status" value="1"/>
</dbReference>
<evidence type="ECO:0000256" key="1">
    <source>
        <dbReference type="SAM" id="SignalP"/>
    </source>
</evidence>
<dbReference type="Pfam" id="PF24223">
    <property type="entry name" value="MrpH_C"/>
    <property type="match status" value="1"/>
</dbReference>
<name>A0A077FF60_9PSED</name>
<evidence type="ECO:0000313" key="4">
    <source>
        <dbReference type="Proteomes" id="UP000028931"/>
    </source>
</evidence>
<dbReference type="AlphaFoldDB" id="A0A077FF60"/>
<dbReference type="GO" id="GO:0007155">
    <property type="term" value="P:cell adhesion"/>
    <property type="evidence" value="ECO:0007669"/>
    <property type="project" value="InterPro"/>
</dbReference>
<feature type="chain" id="PRO_5001718354" evidence="1">
    <location>
        <begin position="31"/>
        <end position="285"/>
    </location>
</feature>
<evidence type="ECO:0000313" key="3">
    <source>
        <dbReference type="EMBL" id="AIL61836.1"/>
    </source>
</evidence>
<protein>
    <submittedName>
        <fullName evidence="3">Fimbrial adhesin MrfJ</fullName>
    </submittedName>
</protein>
<feature type="domain" description="Fimbrial adhesin MrpH C-terminal" evidence="2">
    <location>
        <begin position="177"/>
        <end position="282"/>
    </location>
</feature>
<sequence length="285" mass="29951">MITMKKPYPTVLRSALAAVLFGATALQAHAIIITTTESQYEPGGVRYHFTVSGWSSGAAGMPSPCVSDDYRKTICNISISAYKGAGSSAAVGSYDTTWHVPVRRGSESMTNLLWDMEREGFRIPHSGSILVPNNSVKDAVCIAFGRSTTGPNLGGAVDPFGPCTRVVAPRLMCEIKGDNNINHKNLPDNALDRAQASTQLSLQCRGPASVTVSASRTNTFGVRLRDDGSLYSKITVNGKDATAGVNVAVADGRNTPLDITSTLSTRGTVTPGPFSGSTVITVSPP</sequence>
<proteinExistence type="predicted"/>
<reference evidence="3 4" key="1">
    <citation type="submission" date="2014-07" db="EMBL/GenBank/DDBJ databases">
        <authorList>
            <person name="Lee K."/>
            <person name="Lim J.Y."/>
            <person name="Hwang I."/>
        </authorList>
    </citation>
    <scope>NUCLEOTIDE SEQUENCE [LARGE SCALE GENOMIC DNA]</scope>
    <source>
        <strain evidence="3 4">KL28</strain>
    </source>
</reference>
<organism evidence="3 4">
    <name type="scientific">Pseudomonas alkylphenolica</name>
    <dbReference type="NCBI Taxonomy" id="237609"/>
    <lineage>
        <taxon>Bacteria</taxon>
        <taxon>Pseudomonadati</taxon>
        <taxon>Pseudomonadota</taxon>
        <taxon>Gammaproteobacteria</taxon>
        <taxon>Pseudomonadales</taxon>
        <taxon>Pseudomonadaceae</taxon>
        <taxon>Pseudomonas</taxon>
    </lineage>
</organism>
<dbReference type="Proteomes" id="UP000028931">
    <property type="component" value="Chromosome"/>
</dbReference>
<dbReference type="HOGENOM" id="CLU_1026237_0_0_6"/>
<keyword evidence="1" id="KW-0732">Signal</keyword>
<dbReference type="GO" id="GO:0009289">
    <property type="term" value="C:pilus"/>
    <property type="evidence" value="ECO:0007669"/>
    <property type="project" value="InterPro"/>
</dbReference>
<feature type="signal peptide" evidence="1">
    <location>
        <begin position="1"/>
        <end position="30"/>
    </location>
</feature>
<dbReference type="InterPro" id="IPR036937">
    <property type="entry name" value="Adhesion_dom_fimbrial_sf"/>
</dbReference>
<dbReference type="EMBL" id="CP009048">
    <property type="protein sequence ID" value="AIL61836.1"/>
    <property type="molecule type" value="Genomic_DNA"/>
</dbReference>
<dbReference type="InterPro" id="IPR057010">
    <property type="entry name" value="MrpH_C"/>
</dbReference>